<evidence type="ECO:0000313" key="3">
    <source>
        <dbReference type="EMBL" id="AHF06668.1"/>
    </source>
</evidence>
<dbReference type="PROSITE" id="PS50005">
    <property type="entry name" value="TPR"/>
    <property type="match status" value="1"/>
</dbReference>
<dbReference type="Proteomes" id="UP000010847">
    <property type="component" value="Chromosome"/>
</dbReference>
<dbReference type="EMBL" id="CP007032">
    <property type="protein sequence ID" value="AHF06668.1"/>
    <property type="molecule type" value="Genomic_DNA"/>
</dbReference>
<evidence type="ECO:0000256" key="2">
    <source>
        <dbReference type="SAM" id="Phobius"/>
    </source>
</evidence>
<keyword evidence="1" id="KW-0802">TPR repeat</keyword>
<gene>
    <name evidence="3" type="ORF">DESME_06060</name>
</gene>
<feature type="transmembrane region" description="Helical" evidence="2">
    <location>
        <begin position="38"/>
        <end position="57"/>
    </location>
</feature>
<evidence type="ECO:0000313" key="4">
    <source>
        <dbReference type="Proteomes" id="UP000010847"/>
    </source>
</evidence>
<accession>W0EAY8</accession>
<dbReference type="eggNOG" id="ENOG5033SN5">
    <property type="taxonomic scope" value="Bacteria"/>
</dbReference>
<keyword evidence="2" id="KW-0472">Membrane</keyword>
<keyword evidence="2" id="KW-1133">Transmembrane helix</keyword>
<organism evidence="3 4">
    <name type="scientific">Desulfitobacterium metallireducens DSM 15288</name>
    <dbReference type="NCBI Taxonomy" id="871968"/>
    <lineage>
        <taxon>Bacteria</taxon>
        <taxon>Bacillati</taxon>
        <taxon>Bacillota</taxon>
        <taxon>Clostridia</taxon>
        <taxon>Eubacteriales</taxon>
        <taxon>Desulfitobacteriaceae</taxon>
        <taxon>Desulfitobacterium</taxon>
    </lineage>
</organism>
<name>W0EAY8_9FIRM</name>
<dbReference type="KEGG" id="dmt:DESME_06060"/>
<feature type="transmembrane region" description="Helical" evidence="2">
    <location>
        <begin position="12"/>
        <end position="32"/>
    </location>
</feature>
<dbReference type="HOGENOM" id="CLU_1072532_0_0_9"/>
<dbReference type="InterPro" id="IPR019734">
    <property type="entry name" value="TPR_rpt"/>
</dbReference>
<protein>
    <submittedName>
        <fullName evidence="3">Uncharacterized protein</fullName>
    </submittedName>
</protein>
<dbReference type="Pfam" id="PF13181">
    <property type="entry name" value="TPR_8"/>
    <property type="match status" value="1"/>
</dbReference>
<keyword evidence="2" id="KW-0812">Transmembrane</keyword>
<proteinExistence type="predicted"/>
<keyword evidence="4" id="KW-1185">Reference proteome</keyword>
<evidence type="ECO:0000256" key="1">
    <source>
        <dbReference type="PROSITE-ProRule" id="PRU00339"/>
    </source>
</evidence>
<dbReference type="AlphaFoldDB" id="W0EAY8"/>
<dbReference type="SUPFAM" id="SSF48452">
    <property type="entry name" value="TPR-like"/>
    <property type="match status" value="1"/>
</dbReference>
<dbReference type="InterPro" id="IPR011990">
    <property type="entry name" value="TPR-like_helical_dom_sf"/>
</dbReference>
<dbReference type="OrthoDB" id="1795928at2"/>
<sequence>MNHIQYDREILFVYKFYFFLLLWSFSIILGGLTLWRFGVIPGLCLFSICTLLSYLAMMRKKDFPPPDKKLTAQRMAREITQNTSTLAISRFASQLYFYLHETEQAIHLLQNYLPSQDPLLCATLADILLRESRPRQALSVLRDNPYTLADPLLLLIQGHVLQHLERYTEAVKIYERSLRLSQQTGFPRNGASWFTQILLSLSYKANLHHSLADCFLQLKDHQLAKKHIWAGNLRLFDLSLWRKISLSHSYSSKSYTKSH</sequence>
<feature type="repeat" description="TPR" evidence="1">
    <location>
        <begin position="151"/>
        <end position="184"/>
    </location>
</feature>
<reference evidence="3 4" key="1">
    <citation type="submission" date="2013-12" db="EMBL/GenBank/DDBJ databases">
        <authorList>
            <consortium name="DOE Joint Genome Institute"/>
            <person name="Smidt H."/>
            <person name="Huntemann M."/>
            <person name="Han J."/>
            <person name="Chen A."/>
            <person name="Kyrpides N."/>
            <person name="Mavromatis K."/>
            <person name="Markowitz V."/>
            <person name="Palaniappan K."/>
            <person name="Ivanova N."/>
            <person name="Schaumberg A."/>
            <person name="Pati A."/>
            <person name="Liolios K."/>
            <person name="Nordberg H.P."/>
            <person name="Cantor M.N."/>
            <person name="Hua S.X."/>
            <person name="Woyke T."/>
        </authorList>
    </citation>
    <scope>NUCLEOTIDE SEQUENCE [LARGE SCALE GENOMIC DNA]</scope>
    <source>
        <strain evidence="4">DSM 15288</strain>
    </source>
</reference>
<dbReference type="RefSeq" id="WP_006715663.1">
    <property type="nucleotide sequence ID" value="NZ_CP007032.1"/>
</dbReference>
<dbReference type="Gene3D" id="1.25.40.10">
    <property type="entry name" value="Tetratricopeptide repeat domain"/>
    <property type="match status" value="1"/>
</dbReference>